<dbReference type="Gene3D" id="3.30.420.10">
    <property type="entry name" value="Ribonuclease H-like superfamily/Ribonuclease H"/>
    <property type="match status" value="1"/>
</dbReference>
<organism evidence="9 10">
    <name type="scientific">Xanthoceras sorbifolium</name>
    <dbReference type="NCBI Taxonomy" id="99658"/>
    <lineage>
        <taxon>Eukaryota</taxon>
        <taxon>Viridiplantae</taxon>
        <taxon>Streptophyta</taxon>
        <taxon>Embryophyta</taxon>
        <taxon>Tracheophyta</taxon>
        <taxon>Spermatophyta</taxon>
        <taxon>Magnoliopsida</taxon>
        <taxon>eudicotyledons</taxon>
        <taxon>Gunneridae</taxon>
        <taxon>Pentapetalae</taxon>
        <taxon>rosids</taxon>
        <taxon>malvids</taxon>
        <taxon>Sapindales</taxon>
        <taxon>Sapindaceae</taxon>
        <taxon>Xanthoceroideae</taxon>
        <taxon>Xanthoceras</taxon>
    </lineage>
</organism>
<comment type="similarity">
    <text evidence="2">Belongs to the REXO1/REXO3 family.</text>
</comment>
<dbReference type="InterPro" id="IPR012337">
    <property type="entry name" value="RNaseH-like_sf"/>
</dbReference>
<evidence type="ECO:0000256" key="5">
    <source>
        <dbReference type="ARBA" id="ARBA00022839"/>
    </source>
</evidence>
<dbReference type="PANTHER" id="PTHR12801">
    <property type="entry name" value="RNA EXONUCLEASE REXO1 / RECO3 FAMILY MEMBER-RELATED"/>
    <property type="match status" value="1"/>
</dbReference>
<dbReference type="InterPro" id="IPR034922">
    <property type="entry name" value="REX1-like_exo"/>
</dbReference>
<dbReference type="Proteomes" id="UP000827721">
    <property type="component" value="Unassembled WGS sequence"/>
</dbReference>
<feature type="region of interest" description="Disordered" evidence="7">
    <location>
        <begin position="438"/>
        <end position="469"/>
    </location>
</feature>
<protein>
    <recommendedName>
        <fullName evidence="8">Exonuclease domain-containing protein</fullName>
    </recommendedName>
</protein>
<reference evidence="9 10" key="1">
    <citation type="submission" date="2021-02" db="EMBL/GenBank/DDBJ databases">
        <title>Plant Genome Project.</title>
        <authorList>
            <person name="Zhang R.-G."/>
        </authorList>
    </citation>
    <scope>NUCLEOTIDE SEQUENCE [LARGE SCALE GENOMIC DNA]</scope>
    <source>
        <tissue evidence="9">Leaves</tissue>
    </source>
</reference>
<keyword evidence="6" id="KW-0539">Nucleus</keyword>
<dbReference type="SUPFAM" id="SSF53098">
    <property type="entry name" value="Ribonuclease H-like"/>
    <property type="match status" value="1"/>
</dbReference>
<feature type="domain" description="Exonuclease" evidence="8">
    <location>
        <begin position="157"/>
        <end position="316"/>
    </location>
</feature>
<evidence type="ECO:0000256" key="6">
    <source>
        <dbReference type="ARBA" id="ARBA00023242"/>
    </source>
</evidence>
<evidence type="ECO:0000256" key="4">
    <source>
        <dbReference type="ARBA" id="ARBA00022801"/>
    </source>
</evidence>
<accession>A0ABQ8HQL0</accession>
<gene>
    <name evidence="9" type="ORF">JRO89_XS08G0204600</name>
</gene>
<evidence type="ECO:0000256" key="1">
    <source>
        <dbReference type="ARBA" id="ARBA00004123"/>
    </source>
</evidence>
<sequence length="534" mass="60621">MDQKLDTLEKKVLVELVKLVQKRGMQGTVGGWKDFLNLYDKKFGSSLSDPARRSHEALASFLKTFTKEEDLKFLAKVLQCHLNRDLVERSKEITPADESPEQVRSSTSLLIDELVQRLVRLTLEHPQYPLCYIFPSHDEEWVVTNLGKKSKVMTSNTIYAVDCEMVLCEDGSEALVRVCVVNRKLEVIINELVNPQKAVADYRSEITGVSAEDLVGVTCSLAEIQKRMKKLLSHGTILAGHSLNNDLQALKLDHARVIDTSLIFKHADGHRRPSLNNLCKAILGYEIRKQGAPHNCVDDACAAMKLVLALIECAVDGSVTLVREDVPETERAKLFLHRIPISVPTEELHRVVPGDFTIEVKPSKKAQGENYCAIAIFSNPQEADQAFENVNGNQEKDSSGRPQKLVEFQSNTGKSTSLYVRKMARDDPIDQFLVKKRNFQGEENSGESKKQKTEQKIKEENSGESKKLKMEQEIKEEIMVDSNQFHCDDNLKEIERLRQQLREKDFQISMQDKMISELSKKVKSMKKDKKNKRN</sequence>
<proteinExistence type="inferred from homology"/>
<dbReference type="EMBL" id="JAFEMO010000008">
    <property type="protein sequence ID" value="KAH7566628.1"/>
    <property type="molecule type" value="Genomic_DNA"/>
</dbReference>
<keyword evidence="3" id="KW-0540">Nuclease</keyword>
<evidence type="ECO:0000259" key="8">
    <source>
        <dbReference type="SMART" id="SM00479"/>
    </source>
</evidence>
<dbReference type="InterPro" id="IPR036397">
    <property type="entry name" value="RNaseH_sf"/>
</dbReference>
<dbReference type="InterPro" id="IPR013520">
    <property type="entry name" value="Ribonucl_H"/>
</dbReference>
<keyword evidence="10" id="KW-1185">Reference proteome</keyword>
<evidence type="ECO:0000256" key="3">
    <source>
        <dbReference type="ARBA" id="ARBA00022722"/>
    </source>
</evidence>
<feature type="compositionally biased region" description="Basic and acidic residues" evidence="7">
    <location>
        <begin position="446"/>
        <end position="469"/>
    </location>
</feature>
<evidence type="ECO:0000256" key="2">
    <source>
        <dbReference type="ARBA" id="ARBA00006357"/>
    </source>
</evidence>
<name>A0ABQ8HQL0_9ROSI</name>
<dbReference type="PANTHER" id="PTHR12801:SF115">
    <property type="entry name" value="FI18136P1-RELATED"/>
    <property type="match status" value="1"/>
</dbReference>
<keyword evidence="4" id="KW-0378">Hydrolase</keyword>
<dbReference type="InterPro" id="IPR047021">
    <property type="entry name" value="REXO1/3/4-like"/>
</dbReference>
<dbReference type="SMART" id="SM00479">
    <property type="entry name" value="EXOIII"/>
    <property type="match status" value="1"/>
</dbReference>
<comment type="caution">
    <text evidence="9">The sequence shown here is derived from an EMBL/GenBank/DDBJ whole genome shotgun (WGS) entry which is preliminary data.</text>
</comment>
<evidence type="ECO:0000256" key="7">
    <source>
        <dbReference type="SAM" id="MobiDB-lite"/>
    </source>
</evidence>
<evidence type="ECO:0000313" key="9">
    <source>
        <dbReference type="EMBL" id="KAH7566628.1"/>
    </source>
</evidence>
<comment type="subcellular location">
    <subcellularLocation>
        <location evidence="1">Nucleus</location>
    </subcellularLocation>
</comment>
<keyword evidence="5" id="KW-0269">Exonuclease</keyword>
<dbReference type="CDD" id="cd06145">
    <property type="entry name" value="REX1_like"/>
    <property type="match status" value="1"/>
</dbReference>
<evidence type="ECO:0000313" key="10">
    <source>
        <dbReference type="Proteomes" id="UP000827721"/>
    </source>
</evidence>